<gene>
    <name evidence="3" type="ORF">Y900_031080</name>
</gene>
<protein>
    <recommendedName>
        <fullName evidence="2">PPE domain-containing protein</fullName>
    </recommendedName>
</protein>
<dbReference type="InterPro" id="IPR000030">
    <property type="entry name" value="PPE_dom"/>
</dbReference>
<comment type="similarity">
    <text evidence="1">Belongs to the mycobacterial PPE family.</text>
</comment>
<sequence>MAITVDETGLRAAATRLSASTGTHPVAAAEPPGLDATSMSAVAQINAASTALATLLTHSSALREVGAVAVTATATTLAAQDDANASGIATLTTPHTVSAPPPLPSVPEPVVPAIPTMPAALAPLPGEAHSRALYGGPGSHSLHALAEHLDTTATHLRGLSEHLSRTGQLIDSSWDDGGRQQAGANVARHARWLAQAGEHAATLAVRCRTVALNRPGMSGDSICWEGWGHVRWFVEAVSAGAS</sequence>
<dbReference type="EMBL" id="JALN02000006">
    <property type="protein sequence ID" value="KDE96663.1"/>
    <property type="molecule type" value="Genomic_DNA"/>
</dbReference>
<name>Z5X2B6_9MYCO</name>
<reference evidence="3" key="1">
    <citation type="submission" date="2014-05" db="EMBL/GenBank/DDBJ databases">
        <title>Genome sequence of Mycobacterium aromaticivorans strain JS19b1T (= DSM 45407T).</title>
        <authorList>
            <person name="Kwak Y."/>
            <person name="Park G.-S."/>
            <person name="Li Q.X."/>
            <person name="Lee S.-E."/>
            <person name="Shin J.-H."/>
        </authorList>
    </citation>
    <scope>NUCLEOTIDE SEQUENCE [LARGE SCALE GENOMIC DNA]</scope>
    <source>
        <strain evidence="3">JS19b1</strain>
    </source>
</reference>
<dbReference type="Gene3D" id="1.20.1260.20">
    <property type="entry name" value="PPE superfamily"/>
    <property type="match status" value="1"/>
</dbReference>
<evidence type="ECO:0000313" key="4">
    <source>
        <dbReference type="Proteomes" id="UP000022835"/>
    </source>
</evidence>
<dbReference type="AlphaFoldDB" id="Z5X2B6"/>
<organism evidence="3 4">
    <name type="scientific">Mycolicibacterium aromaticivorans JS19b1 = JCM 16368</name>
    <dbReference type="NCBI Taxonomy" id="1440774"/>
    <lineage>
        <taxon>Bacteria</taxon>
        <taxon>Bacillati</taxon>
        <taxon>Actinomycetota</taxon>
        <taxon>Actinomycetes</taxon>
        <taxon>Mycobacteriales</taxon>
        <taxon>Mycobacteriaceae</taxon>
        <taxon>Mycolicibacterium</taxon>
    </lineage>
</organism>
<feature type="domain" description="PPE" evidence="2">
    <location>
        <begin position="123"/>
        <end position="211"/>
    </location>
</feature>
<accession>Z5X2B6</accession>
<evidence type="ECO:0000313" key="3">
    <source>
        <dbReference type="EMBL" id="KDE96663.1"/>
    </source>
</evidence>
<evidence type="ECO:0000259" key="2">
    <source>
        <dbReference type="Pfam" id="PF00823"/>
    </source>
</evidence>
<comment type="caution">
    <text evidence="3">The sequence shown here is derived from an EMBL/GenBank/DDBJ whole genome shotgun (WGS) entry which is preliminary data.</text>
</comment>
<dbReference type="STRING" id="1440774.Y900_031080"/>
<dbReference type="eggNOG" id="COG0610">
    <property type="taxonomic scope" value="Bacteria"/>
</dbReference>
<dbReference type="Proteomes" id="UP000022835">
    <property type="component" value="Unassembled WGS sequence"/>
</dbReference>
<dbReference type="Pfam" id="PF00823">
    <property type="entry name" value="PPE"/>
    <property type="match status" value="1"/>
</dbReference>
<proteinExistence type="inferred from homology"/>
<dbReference type="SUPFAM" id="SSF140459">
    <property type="entry name" value="PE/PPE dimer-like"/>
    <property type="match status" value="1"/>
</dbReference>
<evidence type="ECO:0000256" key="1">
    <source>
        <dbReference type="ARBA" id="ARBA00010652"/>
    </source>
</evidence>
<keyword evidence="4" id="KW-1185">Reference proteome</keyword>
<dbReference type="RefSeq" id="WP_036349906.1">
    <property type="nucleotide sequence ID" value="NZ_JALN02000006.1"/>
</dbReference>
<dbReference type="InterPro" id="IPR038332">
    <property type="entry name" value="PPE_sf"/>
</dbReference>